<organism evidence="6 7">
    <name type="scientific">Splendidivirga corallicola</name>
    <dbReference type="NCBI Taxonomy" id="3051826"/>
    <lineage>
        <taxon>Bacteria</taxon>
        <taxon>Pseudomonadati</taxon>
        <taxon>Bacteroidota</taxon>
        <taxon>Cytophagia</taxon>
        <taxon>Cytophagales</taxon>
        <taxon>Splendidivirgaceae</taxon>
        <taxon>Splendidivirga</taxon>
    </lineage>
</organism>
<dbReference type="SUPFAM" id="SSF51206">
    <property type="entry name" value="cAMP-binding domain-like"/>
    <property type="match status" value="1"/>
</dbReference>
<dbReference type="InterPro" id="IPR012318">
    <property type="entry name" value="HTH_CRP"/>
</dbReference>
<dbReference type="SMART" id="SM00100">
    <property type="entry name" value="cNMP"/>
    <property type="match status" value="1"/>
</dbReference>
<dbReference type="InterPro" id="IPR050397">
    <property type="entry name" value="Env_Response_Regulators"/>
</dbReference>
<dbReference type="PANTHER" id="PTHR24567:SF28">
    <property type="entry name" value="LISTERIOLYSIN REGULATORY PROTEIN"/>
    <property type="match status" value="1"/>
</dbReference>
<dbReference type="InterPro" id="IPR014710">
    <property type="entry name" value="RmlC-like_jellyroll"/>
</dbReference>
<dbReference type="InterPro" id="IPR018490">
    <property type="entry name" value="cNMP-bd_dom_sf"/>
</dbReference>
<evidence type="ECO:0000259" key="5">
    <source>
        <dbReference type="PROSITE" id="PS51063"/>
    </source>
</evidence>
<proteinExistence type="predicted"/>
<dbReference type="SUPFAM" id="SSF46785">
    <property type="entry name" value="Winged helix' DNA-binding domain"/>
    <property type="match status" value="1"/>
</dbReference>
<dbReference type="PROSITE" id="PS50042">
    <property type="entry name" value="CNMP_BINDING_3"/>
    <property type="match status" value="1"/>
</dbReference>
<evidence type="ECO:0000313" key="7">
    <source>
        <dbReference type="Proteomes" id="UP001172082"/>
    </source>
</evidence>
<dbReference type="InterPro" id="IPR000595">
    <property type="entry name" value="cNMP-bd_dom"/>
</dbReference>
<evidence type="ECO:0000256" key="2">
    <source>
        <dbReference type="ARBA" id="ARBA00023125"/>
    </source>
</evidence>
<reference evidence="6" key="1">
    <citation type="submission" date="2023-06" db="EMBL/GenBank/DDBJ databases">
        <title>Genomic of Parafulvivirga corallium.</title>
        <authorList>
            <person name="Wang G."/>
        </authorList>
    </citation>
    <scope>NUCLEOTIDE SEQUENCE</scope>
    <source>
        <strain evidence="6">BMA10</strain>
    </source>
</reference>
<gene>
    <name evidence="6" type="ORF">QQ008_11680</name>
</gene>
<keyword evidence="7" id="KW-1185">Reference proteome</keyword>
<dbReference type="EMBL" id="JAUJEA010000003">
    <property type="protein sequence ID" value="MDN5202032.1"/>
    <property type="molecule type" value="Genomic_DNA"/>
</dbReference>
<evidence type="ECO:0000313" key="6">
    <source>
        <dbReference type="EMBL" id="MDN5202032.1"/>
    </source>
</evidence>
<dbReference type="Proteomes" id="UP001172082">
    <property type="component" value="Unassembled WGS sequence"/>
</dbReference>
<name>A0ABT8KMQ3_9BACT</name>
<dbReference type="CDD" id="cd00038">
    <property type="entry name" value="CAP_ED"/>
    <property type="match status" value="1"/>
</dbReference>
<feature type="domain" description="Cyclic nucleotide-binding" evidence="4">
    <location>
        <begin position="1"/>
        <end position="116"/>
    </location>
</feature>
<sequence>MIAQETIKEYGAGEILLQKDEILFREGSHARFYYQVKDGAIKMSTYNHEGKEFIQGIFKNDQSFGEPALFGDFPYPASAIAQEKTILYKLSKEGLVALLRNHFDIQMNFIGILSQRLQYKAMIMKEISGYNPEHRIITLIDHLKKEVSKDLDYEVTLTRQQIADLLGLRVETVIRAVKHLEKSGELKIIKRKIFR</sequence>
<dbReference type="Pfam" id="PF00027">
    <property type="entry name" value="cNMP_binding"/>
    <property type="match status" value="1"/>
</dbReference>
<keyword evidence="2" id="KW-0238">DNA-binding</keyword>
<evidence type="ECO:0000256" key="3">
    <source>
        <dbReference type="ARBA" id="ARBA00023163"/>
    </source>
</evidence>
<dbReference type="PRINTS" id="PR00034">
    <property type="entry name" value="HTHCRP"/>
</dbReference>
<dbReference type="PANTHER" id="PTHR24567">
    <property type="entry name" value="CRP FAMILY TRANSCRIPTIONAL REGULATORY PROTEIN"/>
    <property type="match status" value="1"/>
</dbReference>
<dbReference type="RefSeq" id="WP_346752056.1">
    <property type="nucleotide sequence ID" value="NZ_JAUJEA010000003.1"/>
</dbReference>
<protein>
    <submittedName>
        <fullName evidence="6">Crp/Fnr family transcriptional regulator</fullName>
    </submittedName>
</protein>
<dbReference type="Gene3D" id="2.60.120.10">
    <property type="entry name" value="Jelly Rolls"/>
    <property type="match status" value="1"/>
</dbReference>
<dbReference type="InterPro" id="IPR036390">
    <property type="entry name" value="WH_DNA-bd_sf"/>
</dbReference>
<accession>A0ABT8KMQ3</accession>
<dbReference type="Pfam" id="PF13545">
    <property type="entry name" value="HTH_Crp_2"/>
    <property type="match status" value="1"/>
</dbReference>
<keyword evidence="1" id="KW-0805">Transcription regulation</keyword>
<keyword evidence="3" id="KW-0804">Transcription</keyword>
<dbReference type="PROSITE" id="PS51063">
    <property type="entry name" value="HTH_CRP_2"/>
    <property type="match status" value="1"/>
</dbReference>
<comment type="caution">
    <text evidence="6">The sequence shown here is derived from an EMBL/GenBank/DDBJ whole genome shotgun (WGS) entry which is preliminary data.</text>
</comment>
<evidence type="ECO:0000256" key="1">
    <source>
        <dbReference type="ARBA" id="ARBA00023015"/>
    </source>
</evidence>
<feature type="domain" description="HTH crp-type" evidence="5">
    <location>
        <begin position="130"/>
        <end position="195"/>
    </location>
</feature>
<evidence type="ECO:0000259" key="4">
    <source>
        <dbReference type="PROSITE" id="PS50042"/>
    </source>
</evidence>